<dbReference type="OrthoDB" id="4035460at2759"/>
<evidence type="ECO:0000256" key="1">
    <source>
        <dbReference type="SAM" id="Coils"/>
    </source>
</evidence>
<dbReference type="STRING" id="1071378.J7S4K9"/>
<dbReference type="AlphaFoldDB" id="J7S4K9"/>
<feature type="coiled-coil region" evidence="1">
    <location>
        <begin position="69"/>
        <end position="177"/>
    </location>
</feature>
<dbReference type="EMBL" id="HE580273">
    <property type="protein sequence ID" value="CCK73511.1"/>
    <property type="molecule type" value="Genomic_DNA"/>
</dbReference>
<protein>
    <recommendedName>
        <fullName evidence="5">NUDE domain-containing protein</fullName>
    </recommendedName>
</protein>
<dbReference type="Proteomes" id="UP000000689">
    <property type="component" value="Chromosome 7"/>
</dbReference>
<keyword evidence="2" id="KW-0472">Membrane</keyword>
<evidence type="ECO:0000256" key="2">
    <source>
        <dbReference type="SAM" id="Phobius"/>
    </source>
</evidence>
<dbReference type="OMA" id="EHELAYM"/>
<dbReference type="RefSeq" id="XP_003980187.1">
    <property type="nucleotide sequence ID" value="XM_003980138.1"/>
</dbReference>
<evidence type="ECO:0008006" key="5">
    <source>
        <dbReference type="Google" id="ProtNLM"/>
    </source>
</evidence>
<name>J7S4K9_NAUDC</name>
<evidence type="ECO:0000313" key="3">
    <source>
        <dbReference type="EMBL" id="CCK73511.1"/>
    </source>
</evidence>
<dbReference type="eggNOG" id="ENOG502S6CQ">
    <property type="taxonomic scope" value="Eukaryota"/>
</dbReference>
<reference evidence="3 4" key="1">
    <citation type="journal article" date="2011" name="Proc. Natl. Acad. Sci. U.S.A.">
        <title>Evolutionary erosion of yeast sex chromosomes by mating-type switching accidents.</title>
        <authorList>
            <person name="Gordon J.L."/>
            <person name="Armisen D."/>
            <person name="Proux-Wera E."/>
            <person name="Oheigeartaigh S.S."/>
            <person name="Byrne K.P."/>
            <person name="Wolfe K.H."/>
        </authorList>
    </citation>
    <scope>NUCLEOTIDE SEQUENCE [LARGE SCALE GENOMIC DNA]</scope>
    <source>
        <strain evidence="4">ATCC 10597 / BCRC 20456 / CBS 421 / NBRC 0211 / NRRL Y-12639</strain>
    </source>
</reference>
<evidence type="ECO:0000313" key="4">
    <source>
        <dbReference type="Proteomes" id="UP000000689"/>
    </source>
</evidence>
<dbReference type="Gene3D" id="6.10.250.1080">
    <property type="match status" value="1"/>
</dbReference>
<dbReference type="KEGG" id="ndi:NDAI_0G05280"/>
<organism evidence="3 4">
    <name type="scientific">Naumovozyma dairenensis (strain ATCC 10597 / BCRC 20456 / CBS 421 / NBRC 0211 / NRRL Y-12639)</name>
    <name type="common">Saccharomyces dairenensis</name>
    <dbReference type="NCBI Taxonomy" id="1071378"/>
    <lineage>
        <taxon>Eukaryota</taxon>
        <taxon>Fungi</taxon>
        <taxon>Dikarya</taxon>
        <taxon>Ascomycota</taxon>
        <taxon>Saccharomycotina</taxon>
        <taxon>Saccharomycetes</taxon>
        <taxon>Saccharomycetales</taxon>
        <taxon>Saccharomycetaceae</taxon>
        <taxon>Naumovozyma</taxon>
    </lineage>
</organism>
<gene>
    <name evidence="3" type="primary">NDAI0G05280</name>
    <name evidence="3" type="ordered locus">NDAI_0G05280</name>
</gene>
<accession>J7S4K9</accession>
<keyword evidence="4" id="KW-1185">Reference proteome</keyword>
<keyword evidence="2" id="KW-0812">Transmembrane</keyword>
<keyword evidence="2" id="KW-1133">Transmembrane helix</keyword>
<keyword evidence="1" id="KW-0175">Coiled coil</keyword>
<dbReference type="HOGENOM" id="CLU_1090252_0_0_1"/>
<proteinExistence type="predicted"/>
<sequence>MGVKLIPLIYDMISIMFDNRCNYKEQIAVVCMLRTSQFGENFFFLFFSSFFLRISSFVTIISISFYLKMDLENIDLASAKRVIKDLESQLEQIKELGEEYEIQLEQTIENLKEELINKESQIEGNKKRITALEIQVDDLENEKNVTNNKLQNCTVENDKLMEQNILLEHELSDLKELMHHLEVKKGSSFKKAIRMENESQLNLMKAVDIIEPFQISTSGSGLHIKTLGRDSNNSARIQITNSTVLSTTSRKPSIN</sequence>
<dbReference type="GeneID" id="13926983"/>
<feature type="transmembrane region" description="Helical" evidence="2">
    <location>
        <begin position="42"/>
        <end position="67"/>
    </location>
</feature>